<dbReference type="EMBL" id="JASBWR010000070">
    <property type="protein sequence ID" value="KAJ9099401.1"/>
    <property type="molecule type" value="Genomic_DNA"/>
</dbReference>
<dbReference type="Proteomes" id="UP001241377">
    <property type="component" value="Unassembled WGS sequence"/>
</dbReference>
<sequence length="605" mass="68138">MGYDIKVEIDRSSTGGTFTNYDKIRGTVTLAVTSSISVNHILVKLEGVSKTELVVPKVSAKRDRKDKERDKRLQDEHKVLYDTMIVFPPDNVRQVSSAKEFTLTPGNYRYPFEFKIPLNNSCVKLLGITNAVLFNPQRFDFSINNGNFNRNTIRNIATLYINNATGAQGPQQAQRDQGDYHIVSQLPPSLSGIGDFASIKYFVKVTCKRASLLKMNLRATDPFIFLPLDLDENNQILGLNQSREDNREVFVRKDIVFKNKVPSVNGVVIPSDKKLPPNPRPRGFLTRLLDPGTSSGNTALTSRQENSMDVPFAFEVRFRHPAFLIPTKKPSFKLFLVTSVNPNNFNNAKFGRPDESNGLGVIFMQRLIVELRSITTISVLESDGHSKTIHRSRHDEKIPVANNALNNVKFDFSNATRQKSSSTTSSYGSRELYEIEIPAKYYENCILPDRLSPSFTTCNISRQYNLLVVAGFSSERIVDSRNQHEMTAKVRYVDLQCTDMKVLSGIGMSNSLQSPSMRPEKEPLPPKKPRRPEAPPLPSKSQMASQQNEPTPHDPSPHYEQADSSASNPPLPTYDDVMNQSTSSNGRGTRRQYQQDEQYYVNTDV</sequence>
<comment type="caution">
    <text evidence="1">The sequence shown here is derived from an EMBL/GenBank/DDBJ whole genome shotgun (WGS) entry which is preliminary data.</text>
</comment>
<gene>
    <name evidence="1" type="ORF">QFC19_006013</name>
</gene>
<name>A0ACC2VL98_9TREE</name>
<organism evidence="1 2">
    <name type="scientific">Naganishia cerealis</name>
    <dbReference type="NCBI Taxonomy" id="610337"/>
    <lineage>
        <taxon>Eukaryota</taxon>
        <taxon>Fungi</taxon>
        <taxon>Dikarya</taxon>
        <taxon>Basidiomycota</taxon>
        <taxon>Agaricomycotina</taxon>
        <taxon>Tremellomycetes</taxon>
        <taxon>Filobasidiales</taxon>
        <taxon>Filobasidiaceae</taxon>
        <taxon>Naganishia</taxon>
    </lineage>
</organism>
<keyword evidence="2" id="KW-1185">Reference proteome</keyword>
<evidence type="ECO:0000313" key="2">
    <source>
        <dbReference type="Proteomes" id="UP001241377"/>
    </source>
</evidence>
<proteinExistence type="predicted"/>
<reference evidence="1" key="1">
    <citation type="submission" date="2023-04" db="EMBL/GenBank/DDBJ databases">
        <title>Draft Genome sequencing of Naganishia species isolated from polar environments using Oxford Nanopore Technology.</title>
        <authorList>
            <person name="Leo P."/>
            <person name="Venkateswaran K."/>
        </authorList>
    </citation>
    <scope>NUCLEOTIDE SEQUENCE</scope>
    <source>
        <strain evidence="1">MNA-CCFEE 5261</strain>
    </source>
</reference>
<accession>A0ACC2VL98</accession>
<protein>
    <submittedName>
        <fullName evidence="1">Uncharacterized protein</fullName>
    </submittedName>
</protein>
<evidence type="ECO:0000313" key="1">
    <source>
        <dbReference type="EMBL" id="KAJ9099401.1"/>
    </source>
</evidence>